<sequence>MKKITISLIITLVTTSLTFGQQYGCFDFTWEGATVSGRYIPKIAMNVPVTVDSLQHEFTMQLDLGAVKTNLYGNSFQAFMDVYPSLIDKIDSTKTFMIQNEKNIMFGGMRLSMGDVEFSNMDIGLFAGYGTPMTADSVKTTTSKHIGTIAPDLFLDKVLIIDYPNNRICLSEELPSEYSNLNFQDLVMENGRIKIPFNINERREMLMFDTGSSMFSLLTTKNNAKQISDGVVADSLSVNSWGTDIPVYGSKITTDVKFGGKTFPTALVYYLDNPQFDTGFKQIGIWGITGNAYFSSNTIIIDYRNKKIAIK</sequence>
<evidence type="ECO:0000313" key="1">
    <source>
        <dbReference type="EMBL" id="MEL4456466.1"/>
    </source>
</evidence>
<gene>
    <name evidence="1" type="ORF">AABB81_11200</name>
</gene>
<evidence type="ECO:0008006" key="3">
    <source>
        <dbReference type="Google" id="ProtNLM"/>
    </source>
</evidence>
<keyword evidence="2" id="KW-1185">Reference proteome</keyword>
<comment type="caution">
    <text evidence="1">The sequence shown here is derived from an EMBL/GenBank/DDBJ whole genome shotgun (WGS) entry which is preliminary data.</text>
</comment>
<protein>
    <recommendedName>
        <fullName evidence="3">Aspartyl protease</fullName>
    </recommendedName>
</protein>
<dbReference type="RefSeq" id="WP_342160609.1">
    <property type="nucleotide sequence ID" value="NZ_JBCDNA010000002.1"/>
</dbReference>
<organism evidence="1 2">
    <name type="scientific">Lutimonas vermicola</name>
    <dbReference type="NCBI Taxonomy" id="414288"/>
    <lineage>
        <taxon>Bacteria</taxon>
        <taxon>Pseudomonadati</taxon>
        <taxon>Bacteroidota</taxon>
        <taxon>Flavobacteriia</taxon>
        <taxon>Flavobacteriales</taxon>
        <taxon>Flavobacteriaceae</taxon>
        <taxon>Lutimonas</taxon>
    </lineage>
</organism>
<dbReference type="Gene3D" id="2.40.70.10">
    <property type="entry name" value="Acid Proteases"/>
    <property type="match status" value="1"/>
</dbReference>
<dbReference type="Proteomes" id="UP001474120">
    <property type="component" value="Unassembled WGS sequence"/>
</dbReference>
<dbReference type="EMBL" id="JBCDNA010000002">
    <property type="protein sequence ID" value="MEL4456466.1"/>
    <property type="molecule type" value="Genomic_DNA"/>
</dbReference>
<accession>A0ABU9L200</accession>
<reference evidence="1 2" key="1">
    <citation type="submission" date="2024-04" db="EMBL/GenBank/DDBJ databases">
        <title>whole genome sequencing of Lutimonas vermicola strain IMCC1616.</title>
        <authorList>
            <person name="Bae S.S."/>
        </authorList>
    </citation>
    <scope>NUCLEOTIDE SEQUENCE [LARGE SCALE GENOMIC DNA]</scope>
    <source>
        <strain evidence="1 2">IMCC1616</strain>
    </source>
</reference>
<proteinExistence type="predicted"/>
<evidence type="ECO:0000313" key="2">
    <source>
        <dbReference type="Proteomes" id="UP001474120"/>
    </source>
</evidence>
<name>A0ABU9L200_9FLAO</name>
<dbReference type="InterPro" id="IPR021109">
    <property type="entry name" value="Peptidase_aspartic_dom_sf"/>
</dbReference>